<dbReference type="EMBL" id="JACXAC010000001">
    <property type="protein sequence ID" value="MBD2721046.1"/>
    <property type="molecule type" value="Genomic_DNA"/>
</dbReference>
<organism evidence="2 3">
    <name type="scientific">Hymenobacter armeniacus</name>
    <dbReference type="NCBI Taxonomy" id="2771358"/>
    <lineage>
        <taxon>Bacteria</taxon>
        <taxon>Pseudomonadati</taxon>
        <taxon>Bacteroidota</taxon>
        <taxon>Cytophagia</taxon>
        <taxon>Cytophagales</taxon>
        <taxon>Hymenobacteraceae</taxon>
        <taxon>Hymenobacter</taxon>
    </lineage>
</organism>
<proteinExistence type="predicted"/>
<gene>
    <name evidence="2" type="ORF">IC234_02830</name>
</gene>
<comment type="caution">
    <text evidence="2">The sequence shown here is derived from an EMBL/GenBank/DDBJ whole genome shotgun (WGS) entry which is preliminary data.</text>
</comment>
<evidence type="ECO:0000313" key="2">
    <source>
        <dbReference type="EMBL" id="MBD2721046.1"/>
    </source>
</evidence>
<dbReference type="Proteomes" id="UP000606003">
    <property type="component" value="Unassembled WGS sequence"/>
</dbReference>
<reference evidence="2 3" key="1">
    <citation type="submission" date="2020-09" db="EMBL/GenBank/DDBJ databases">
        <authorList>
            <person name="Kim M.K."/>
        </authorList>
    </citation>
    <scope>NUCLEOTIDE SEQUENCE [LARGE SCALE GENOMIC DNA]</scope>
    <source>
        <strain evidence="2 3">BT189</strain>
    </source>
</reference>
<feature type="transmembrane region" description="Helical" evidence="1">
    <location>
        <begin position="20"/>
        <end position="44"/>
    </location>
</feature>
<name>A0ABR8JQ58_9BACT</name>
<evidence type="ECO:0000256" key="1">
    <source>
        <dbReference type="SAM" id="Phobius"/>
    </source>
</evidence>
<keyword evidence="3" id="KW-1185">Reference proteome</keyword>
<protein>
    <submittedName>
        <fullName evidence="2">Uncharacterized protein</fullName>
    </submittedName>
</protein>
<keyword evidence="1" id="KW-1133">Transmembrane helix</keyword>
<keyword evidence="1" id="KW-0472">Membrane</keyword>
<dbReference type="RefSeq" id="WP_190922308.1">
    <property type="nucleotide sequence ID" value="NZ_JACXAC010000001.1"/>
</dbReference>
<keyword evidence="1" id="KW-0812">Transmembrane</keyword>
<evidence type="ECO:0000313" key="3">
    <source>
        <dbReference type="Proteomes" id="UP000606003"/>
    </source>
</evidence>
<sequence>MSLLLGTRAFGISMWRREVANTLIVALPVMGHLGAGWLGGYKLLHARATA</sequence>
<accession>A0ABR8JQ58</accession>